<dbReference type="PRINTS" id="PR00419">
    <property type="entry name" value="ADXRDTASE"/>
</dbReference>
<evidence type="ECO:0000256" key="1">
    <source>
        <dbReference type="SAM" id="SignalP"/>
    </source>
</evidence>
<dbReference type="PANTHER" id="PTHR16128">
    <property type="entry name" value="FAD/NAD(P)-BINDING OXIDOREDUCTASE FAMILY PROTEIN"/>
    <property type="match status" value="1"/>
</dbReference>
<evidence type="ECO:0000313" key="4">
    <source>
        <dbReference type="Proteomes" id="UP001598130"/>
    </source>
</evidence>
<dbReference type="Pfam" id="PF01593">
    <property type="entry name" value="Amino_oxidase"/>
    <property type="match status" value="1"/>
</dbReference>
<reference evidence="3 4" key="1">
    <citation type="submission" date="2022-09" db="EMBL/GenBank/DDBJ databases">
        <title>New species of Phenylobacterium.</title>
        <authorList>
            <person name="Mieszkin S."/>
        </authorList>
    </citation>
    <scope>NUCLEOTIDE SEQUENCE [LARGE SCALE GENOMIC DNA]</scope>
    <source>
        <strain evidence="3 4">HK31-G</strain>
    </source>
</reference>
<protein>
    <submittedName>
        <fullName evidence="3">FAD-dependent oxidoreductase</fullName>
    </submittedName>
</protein>
<gene>
    <name evidence="3" type="ORF">OCL97_19085</name>
</gene>
<dbReference type="SUPFAM" id="SSF51905">
    <property type="entry name" value="FAD/NAD(P)-binding domain"/>
    <property type="match status" value="1"/>
</dbReference>
<dbReference type="Proteomes" id="UP001598130">
    <property type="component" value="Unassembled WGS sequence"/>
</dbReference>
<organism evidence="3 4">
    <name type="scientific">Phenylobacterium ferrooxidans</name>
    <dbReference type="NCBI Taxonomy" id="2982689"/>
    <lineage>
        <taxon>Bacteria</taxon>
        <taxon>Pseudomonadati</taxon>
        <taxon>Pseudomonadota</taxon>
        <taxon>Alphaproteobacteria</taxon>
        <taxon>Caulobacterales</taxon>
        <taxon>Caulobacteraceae</taxon>
        <taxon>Phenylobacterium</taxon>
    </lineage>
</organism>
<comment type="caution">
    <text evidence="3">The sequence shown here is derived from an EMBL/GenBank/DDBJ whole genome shotgun (WGS) entry which is preliminary data.</text>
</comment>
<accession>A0ABW6D0W2</accession>
<keyword evidence="4" id="KW-1185">Reference proteome</keyword>
<dbReference type="InterPro" id="IPR036188">
    <property type="entry name" value="FAD/NAD-bd_sf"/>
</dbReference>
<feature type="domain" description="Amine oxidase" evidence="2">
    <location>
        <begin position="89"/>
        <end position="310"/>
    </location>
</feature>
<dbReference type="RefSeq" id="WP_377371371.1">
    <property type="nucleotide sequence ID" value="NZ_JAOTJD010000045.1"/>
</dbReference>
<dbReference type="PROSITE" id="PS51257">
    <property type="entry name" value="PROKAR_LIPOPROTEIN"/>
    <property type="match status" value="1"/>
</dbReference>
<dbReference type="Pfam" id="PF13450">
    <property type="entry name" value="NAD_binding_8"/>
    <property type="match status" value="1"/>
</dbReference>
<proteinExistence type="predicted"/>
<feature type="signal peptide" evidence="1">
    <location>
        <begin position="1"/>
        <end position="24"/>
    </location>
</feature>
<dbReference type="InterPro" id="IPR002937">
    <property type="entry name" value="Amino_oxidase"/>
</dbReference>
<feature type="chain" id="PRO_5046441146" evidence="1">
    <location>
        <begin position="25"/>
        <end position="331"/>
    </location>
</feature>
<evidence type="ECO:0000259" key="2">
    <source>
        <dbReference type="Pfam" id="PF01593"/>
    </source>
</evidence>
<sequence>MTRRVAVIGAGLAGLACATALARAGDAVTVLDKGRGPGGRMSARRVETPLGQVTFDHGAQYFTARDPGFQAQVRAWALAGVCAPWPAAGEDAWVGTPAMNAPIRALAQPLDVVWGRRVEAMVKGEAGWTLIADGAPPLEAQVVILATPAEQVAVLLDAHDAAGASLARATPAQPCWTVMAAFAEPLPVAADILRSAGTIGWAARNSAKPGRGGPEAWVIQASPDWSAAHLELPAEAVADRLEGAFADLTGVDWPAPLSLAAHRWRYARSGAAGAQALWSPETGLGVCGDWLVGPRVECAWLSGLALARAIAAAPAPAPAPRPDWPRGAAVV</sequence>
<name>A0ABW6D0W2_9CAUL</name>
<keyword evidence="1" id="KW-0732">Signal</keyword>
<evidence type="ECO:0000313" key="3">
    <source>
        <dbReference type="EMBL" id="MFD3266067.1"/>
    </source>
</evidence>
<dbReference type="Gene3D" id="3.50.50.60">
    <property type="entry name" value="FAD/NAD(P)-binding domain"/>
    <property type="match status" value="1"/>
</dbReference>
<dbReference type="PANTHER" id="PTHR16128:SF5">
    <property type="entry name" value="FAD_NAD(P)-BINDING OXIDOREDUCTASE FAMILY PROTEIN"/>
    <property type="match status" value="1"/>
</dbReference>
<dbReference type="Gene3D" id="3.90.660.10">
    <property type="match status" value="1"/>
</dbReference>
<dbReference type="EMBL" id="JAOTJD010000045">
    <property type="protein sequence ID" value="MFD3266067.1"/>
    <property type="molecule type" value="Genomic_DNA"/>
</dbReference>